<keyword evidence="6 7" id="KW-0472">Membrane</keyword>
<dbReference type="PANTHER" id="PTHR34582">
    <property type="entry name" value="UPF0702 TRANSMEMBRANE PROTEIN YCAP"/>
    <property type="match status" value="1"/>
</dbReference>
<keyword evidence="3" id="KW-1003">Cell membrane</keyword>
<feature type="domain" description="YetF C-terminal" evidence="8">
    <location>
        <begin position="90"/>
        <end position="158"/>
    </location>
</feature>
<evidence type="ECO:0000256" key="1">
    <source>
        <dbReference type="ARBA" id="ARBA00004651"/>
    </source>
</evidence>
<evidence type="ECO:0000256" key="7">
    <source>
        <dbReference type="SAM" id="Phobius"/>
    </source>
</evidence>
<evidence type="ECO:0000256" key="6">
    <source>
        <dbReference type="ARBA" id="ARBA00023136"/>
    </source>
</evidence>
<reference evidence="10 11" key="1">
    <citation type="submission" date="2019-02" db="EMBL/GenBank/DDBJ databases">
        <title>Deep-cultivation of Planctomycetes and their phenomic and genomic characterization uncovers novel biology.</title>
        <authorList>
            <person name="Wiegand S."/>
            <person name="Jogler M."/>
            <person name="Boedeker C."/>
            <person name="Pinto D."/>
            <person name="Vollmers J."/>
            <person name="Rivas-Marin E."/>
            <person name="Kohn T."/>
            <person name="Peeters S.H."/>
            <person name="Heuer A."/>
            <person name="Rast P."/>
            <person name="Oberbeckmann S."/>
            <person name="Bunk B."/>
            <person name="Jeske O."/>
            <person name="Meyerdierks A."/>
            <person name="Storesund J.E."/>
            <person name="Kallscheuer N."/>
            <person name="Luecker S."/>
            <person name="Lage O.M."/>
            <person name="Pohl T."/>
            <person name="Merkel B.J."/>
            <person name="Hornburger P."/>
            <person name="Mueller R.-W."/>
            <person name="Bruemmer F."/>
            <person name="Labrenz M."/>
            <person name="Spormann A.M."/>
            <person name="Op den Camp H."/>
            <person name="Overmann J."/>
            <person name="Amann R."/>
            <person name="Jetten M.S.M."/>
            <person name="Mascher T."/>
            <person name="Medema M.H."/>
            <person name="Devos D.P."/>
            <person name="Kaster A.-K."/>
            <person name="Ovreas L."/>
            <person name="Rohde M."/>
            <person name="Galperin M.Y."/>
            <person name="Jogler C."/>
        </authorList>
    </citation>
    <scope>NUCLEOTIDE SEQUENCE [LARGE SCALE GENOMIC DNA]</scope>
    <source>
        <strain evidence="10 11">Pan189</strain>
    </source>
</reference>
<evidence type="ECO:0000256" key="4">
    <source>
        <dbReference type="ARBA" id="ARBA00022692"/>
    </source>
</evidence>
<dbReference type="Pfam" id="PF04239">
    <property type="entry name" value="DUF421"/>
    <property type="match status" value="1"/>
</dbReference>
<keyword evidence="4 7" id="KW-0812">Transmembrane</keyword>
<keyword evidence="11" id="KW-1185">Reference proteome</keyword>
<dbReference type="Gene3D" id="3.30.240.20">
    <property type="entry name" value="bsu07140 like domains"/>
    <property type="match status" value="1"/>
</dbReference>
<dbReference type="GO" id="GO:0005886">
    <property type="term" value="C:plasma membrane"/>
    <property type="evidence" value="ECO:0007669"/>
    <property type="project" value="UniProtKB-SubCell"/>
</dbReference>
<evidence type="ECO:0000256" key="5">
    <source>
        <dbReference type="ARBA" id="ARBA00022989"/>
    </source>
</evidence>
<dbReference type="InterPro" id="IPR007353">
    <property type="entry name" value="DUF421"/>
</dbReference>
<dbReference type="EMBL" id="CP036268">
    <property type="protein sequence ID" value="QDT35888.1"/>
    <property type="molecule type" value="Genomic_DNA"/>
</dbReference>
<protein>
    <recommendedName>
        <fullName evidence="12">DUF421 domain-containing protein</fullName>
    </recommendedName>
</protein>
<dbReference type="RefSeq" id="WP_145362148.1">
    <property type="nucleotide sequence ID" value="NZ_CP036268.1"/>
</dbReference>
<feature type="transmembrane region" description="Helical" evidence="7">
    <location>
        <begin position="43"/>
        <end position="61"/>
    </location>
</feature>
<evidence type="ECO:0008006" key="12">
    <source>
        <dbReference type="Google" id="ProtNLM"/>
    </source>
</evidence>
<dbReference type="AlphaFoldDB" id="A0A517QWE2"/>
<dbReference type="Proteomes" id="UP000317318">
    <property type="component" value="Chromosome"/>
</dbReference>
<dbReference type="InterPro" id="IPR023090">
    <property type="entry name" value="UPF0702_alpha/beta_dom_sf"/>
</dbReference>
<comment type="similarity">
    <text evidence="2">Belongs to the UPF0702 family.</text>
</comment>
<organism evidence="10 11">
    <name type="scientific">Stratiformator vulcanicus</name>
    <dbReference type="NCBI Taxonomy" id="2527980"/>
    <lineage>
        <taxon>Bacteria</taxon>
        <taxon>Pseudomonadati</taxon>
        <taxon>Planctomycetota</taxon>
        <taxon>Planctomycetia</taxon>
        <taxon>Planctomycetales</taxon>
        <taxon>Planctomycetaceae</taxon>
        <taxon>Stratiformator</taxon>
    </lineage>
</organism>
<feature type="domain" description="YetF-like N-terminal transmembrane" evidence="9">
    <location>
        <begin position="23"/>
        <end position="79"/>
    </location>
</feature>
<comment type="subcellular location">
    <subcellularLocation>
        <location evidence="1">Cell membrane</location>
        <topology evidence="1">Multi-pass membrane protein</topology>
    </subcellularLocation>
</comment>
<dbReference type="Pfam" id="PF20730">
    <property type="entry name" value="YetF_N"/>
    <property type="match status" value="1"/>
</dbReference>
<evidence type="ECO:0000313" key="10">
    <source>
        <dbReference type="EMBL" id="QDT35888.1"/>
    </source>
</evidence>
<dbReference type="OrthoDB" id="9793799at2"/>
<name>A0A517QWE2_9PLAN</name>
<dbReference type="KEGG" id="svp:Pan189_02410"/>
<evidence type="ECO:0000259" key="9">
    <source>
        <dbReference type="Pfam" id="PF20730"/>
    </source>
</evidence>
<dbReference type="PANTHER" id="PTHR34582:SF6">
    <property type="entry name" value="UPF0702 TRANSMEMBRANE PROTEIN YCAP"/>
    <property type="match status" value="1"/>
</dbReference>
<feature type="transmembrane region" description="Helical" evidence="7">
    <location>
        <begin position="12"/>
        <end position="31"/>
    </location>
</feature>
<gene>
    <name evidence="10" type="ORF">Pan189_02410</name>
</gene>
<sequence>MMNWFGGWEPLIAVIATAPVVYLAVVAMIRIAGKRTTSQMNNFDWIVTVAMGSLVGSTLILKDVSVVTGLTAICALLFFQWLVTWGLIRSPRLETVIRSKPTLLYYRGEFLKSAQRETRVSQGEILSAVRGSGAQCMEEVAAVVLETDATLSVVAYGDNYCSEDMKGMDILSDIPNIPDDGSPTPDPVNA</sequence>
<accession>A0A517QWE2</accession>
<evidence type="ECO:0000259" key="8">
    <source>
        <dbReference type="Pfam" id="PF04239"/>
    </source>
</evidence>
<dbReference type="InterPro" id="IPR048454">
    <property type="entry name" value="YetF_N"/>
</dbReference>
<feature type="transmembrane region" description="Helical" evidence="7">
    <location>
        <begin position="67"/>
        <end position="88"/>
    </location>
</feature>
<keyword evidence="5 7" id="KW-1133">Transmembrane helix</keyword>
<evidence type="ECO:0000256" key="2">
    <source>
        <dbReference type="ARBA" id="ARBA00006448"/>
    </source>
</evidence>
<evidence type="ECO:0000256" key="3">
    <source>
        <dbReference type="ARBA" id="ARBA00022475"/>
    </source>
</evidence>
<evidence type="ECO:0000313" key="11">
    <source>
        <dbReference type="Proteomes" id="UP000317318"/>
    </source>
</evidence>
<proteinExistence type="inferred from homology"/>